<organism evidence="2 3">
    <name type="scientific">Ferrigenium kumadai</name>
    <dbReference type="NCBI Taxonomy" id="1682490"/>
    <lineage>
        <taxon>Bacteria</taxon>
        <taxon>Pseudomonadati</taxon>
        <taxon>Pseudomonadota</taxon>
        <taxon>Betaproteobacteria</taxon>
        <taxon>Nitrosomonadales</taxon>
        <taxon>Gallionellaceae</taxon>
        <taxon>Ferrigenium</taxon>
    </lineage>
</organism>
<dbReference type="Pfam" id="PF10995">
    <property type="entry name" value="CBP_BcsE"/>
    <property type="match status" value="1"/>
</dbReference>
<reference evidence="2 3" key="1">
    <citation type="submission" date="2019-03" db="EMBL/GenBank/DDBJ databases">
        <title>Complete genome sequence of Ferrigenium kumadai strain An22, a microaerophilic iron-oxidizing bacterium isolated from a paddy field soil.</title>
        <authorList>
            <person name="Watanabe T."/>
            <person name="Asakawa S."/>
        </authorList>
    </citation>
    <scope>NUCLEOTIDE SEQUENCE [LARGE SCALE GENOMIC DNA]</scope>
    <source>
        <strain evidence="2 3">An22</strain>
    </source>
</reference>
<dbReference type="Proteomes" id="UP001319121">
    <property type="component" value="Chromosome"/>
</dbReference>
<dbReference type="InterPro" id="IPR017745">
    <property type="entry name" value="BcsE"/>
</dbReference>
<dbReference type="GO" id="GO:0035438">
    <property type="term" value="F:cyclic-di-GMP binding"/>
    <property type="evidence" value="ECO:0007669"/>
    <property type="project" value="InterPro"/>
</dbReference>
<evidence type="ECO:0000256" key="1">
    <source>
        <dbReference type="NCBIfam" id="TIGR03369"/>
    </source>
</evidence>
<evidence type="ECO:0000313" key="2">
    <source>
        <dbReference type="EMBL" id="BBI99545.1"/>
    </source>
</evidence>
<evidence type="ECO:0000313" key="3">
    <source>
        <dbReference type="Proteomes" id="UP001319121"/>
    </source>
</evidence>
<dbReference type="KEGG" id="fku:FGKAn22_12380"/>
<dbReference type="AlphaFoldDB" id="A0AAN1VZM8"/>
<keyword evidence="3" id="KW-1185">Reference proteome</keyword>
<dbReference type="EMBL" id="AP019536">
    <property type="protein sequence ID" value="BBI99545.1"/>
    <property type="molecule type" value="Genomic_DNA"/>
</dbReference>
<sequence length="518" mass="56200">MATGRVYVVTHDAELGLDVACTTLVAACASGHAEWITKDPSSYLGLPAVLSGEVAECLHQGDLRIFRIKAGDRGVCVRILKELDFIGVAQGSLILVEGADSFVVSESVDTDAAAWQQWAERSGCTVLWMCPRPAGQPDHEADFLRLAHRFSGLSRLRKRDGNVHWDVYYWFADGGVIADKSFRLDTDGHGSWWVDQRGTLNAEAAERAVDEDDVFVTRAALPGGRSAPDGWRVFETAEQMKEALSSARAPTVVINYSAGSPLEMLARLIFEVRRSIGPQIKIAVKEDGGRLRHSHEQLLLNLGANLVIPSETGFARMQSLLKSIQGQTFSGALPPDFEEAMTSVVAVEQAGYVAPANFMGAVSNVMERAQVLGIHNALVRLSLTPGLGILETLRYCIMKRPGDLCTADDESIYVFLFACEEQDIGATLDRLFRLPVSVLFTAESRFLSAEDITGALAEFNLRATEAHYEDFTAALASGAPPTMQPSAGYGPAVAAGRTPIRPPFSAMQHALKLRTVHP</sequence>
<protein>
    <recommendedName>
        <fullName evidence="1">Cellulose biosynthesis protein BcsE</fullName>
    </recommendedName>
</protein>
<gene>
    <name evidence="2" type="ORF">FGKAn22_12380</name>
</gene>
<proteinExistence type="predicted"/>
<accession>A0AAN1VZM8</accession>
<name>A0AAN1VZM8_9PROT</name>
<dbReference type="NCBIfam" id="TIGR03369">
    <property type="entry name" value="cellulose_bcsE"/>
    <property type="match status" value="1"/>
</dbReference>